<dbReference type="OrthoDB" id="3177921at2"/>
<feature type="transmembrane region" description="Helical" evidence="1">
    <location>
        <begin position="192"/>
        <end position="212"/>
    </location>
</feature>
<keyword evidence="1" id="KW-0812">Transmembrane</keyword>
<feature type="transmembrane region" description="Helical" evidence="1">
    <location>
        <begin position="123"/>
        <end position="145"/>
    </location>
</feature>
<dbReference type="GO" id="GO:0009390">
    <property type="term" value="C:dimethyl sulfoxide reductase complex"/>
    <property type="evidence" value="ECO:0007669"/>
    <property type="project" value="TreeGrafter"/>
</dbReference>
<dbReference type="STRING" id="1531429.JI75_00700"/>
<organism evidence="2 3">
    <name type="scientific">Berryella intestinalis</name>
    <dbReference type="NCBI Taxonomy" id="1531429"/>
    <lineage>
        <taxon>Bacteria</taxon>
        <taxon>Bacillati</taxon>
        <taxon>Actinomycetota</taxon>
        <taxon>Coriobacteriia</taxon>
        <taxon>Eggerthellales</taxon>
        <taxon>Eggerthellaceae</taxon>
        <taxon>Berryella</taxon>
    </lineage>
</organism>
<proteinExistence type="predicted"/>
<feature type="transmembrane region" description="Helical" evidence="1">
    <location>
        <begin position="95"/>
        <end position="111"/>
    </location>
</feature>
<name>A0A0A8B202_9ACTN</name>
<keyword evidence="3" id="KW-1185">Reference proteome</keyword>
<dbReference type="AlphaFoldDB" id="A0A0A8B202"/>
<feature type="transmembrane region" description="Helical" evidence="1">
    <location>
        <begin position="232"/>
        <end position="255"/>
    </location>
</feature>
<dbReference type="PANTHER" id="PTHR38095">
    <property type="entry name" value="ANAEROBIC DIMETHYL SULFOXIDE REDUCTASE CHAIN YNFH"/>
    <property type="match status" value="1"/>
</dbReference>
<protein>
    <submittedName>
        <fullName evidence="2">Uncharacterized protein</fullName>
    </submittedName>
</protein>
<sequence>MGYGWANAIEEFPLVLFTTLTPSAVVAYLIVAIGTLSRDLGGADDPGRARLRNSLVVTLVLASIGLIAAALHLGNPANALYVFAGVGRSPLSNEVLAVIAFLMLSGVLWMLQFSVKPHRTAMGLLYALIAVAAVIVIALIGYAYHVDTVLTWVVWQVPASIALNALLGSVIVAECALRLFDVRPPGPFRSPAAVRAMLIVAGAACLAVHATQGMAFPDMRNAYGTAAQLVPLYWWGLAGFAAFELAASTIVVLDLRSGPSGALGKAGPVVAIVLAYAGMLVMRFMFYMSHLTVGLGF</sequence>
<dbReference type="Proteomes" id="UP000031121">
    <property type="component" value="Chromosome"/>
</dbReference>
<dbReference type="PANTHER" id="PTHR38095:SF2">
    <property type="entry name" value="ANAEROBIC DIMETHYL SULFOXIDE REDUCTASE CHAIN C"/>
    <property type="match status" value="1"/>
</dbReference>
<accession>A0A0A8B202</accession>
<evidence type="ECO:0000313" key="3">
    <source>
        <dbReference type="Proteomes" id="UP000031121"/>
    </source>
</evidence>
<dbReference type="InterPro" id="IPR007059">
    <property type="entry name" value="DmsC"/>
</dbReference>
<gene>
    <name evidence="2" type="ORF">JI75_00700</name>
</gene>
<dbReference type="GO" id="GO:0009389">
    <property type="term" value="F:dimethyl sulfoxide reductase activity"/>
    <property type="evidence" value="ECO:0007669"/>
    <property type="project" value="TreeGrafter"/>
</dbReference>
<dbReference type="GO" id="GO:0005886">
    <property type="term" value="C:plasma membrane"/>
    <property type="evidence" value="ECO:0007669"/>
    <property type="project" value="TreeGrafter"/>
</dbReference>
<feature type="transmembrane region" description="Helical" evidence="1">
    <location>
        <begin position="55"/>
        <end position="75"/>
    </location>
</feature>
<dbReference type="GO" id="GO:0019645">
    <property type="term" value="P:anaerobic electron transport chain"/>
    <property type="evidence" value="ECO:0007669"/>
    <property type="project" value="InterPro"/>
</dbReference>
<evidence type="ECO:0000313" key="2">
    <source>
        <dbReference type="EMBL" id="AJC11440.1"/>
    </source>
</evidence>
<dbReference type="KEGG" id="cbac:JI75_00700"/>
<reference evidence="3" key="1">
    <citation type="submission" date="2014-08" db="EMBL/GenBank/DDBJ databases">
        <title>Coriobacteriaceae sp. complete genome.</title>
        <authorList>
            <person name="Looft T."/>
            <person name="Bayles D.O."/>
            <person name="Stanton T.B."/>
        </authorList>
    </citation>
    <scope>NUCLEOTIDE SEQUENCE [LARGE SCALE GENOMIC DNA]</scope>
    <source>
        <strain evidence="3">68-1-3</strain>
    </source>
</reference>
<dbReference type="Pfam" id="PF04976">
    <property type="entry name" value="DmsC"/>
    <property type="match status" value="1"/>
</dbReference>
<evidence type="ECO:0000256" key="1">
    <source>
        <dbReference type="SAM" id="Phobius"/>
    </source>
</evidence>
<dbReference type="HOGENOM" id="CLU_064909_0_0_11"/>
<feature type="transmembrane region" description="Helical" evidence="1">
    <location>
        <begin position="12"/>
        <end position="34"/>
    </location>
</feature>
<reference evidence="2 3" key="2">
    <citation type="journal article" date="2015" name="Genome Announc.">
        <title>Complete Genome Sequence of Coriobacteriaceae Strain 68-1-3, a Novel Mucus-Degrading Isolate from the Swine Intestinal Tract.</title>
        <authorList>
            <person name="Looft T."/>
            <person name="Bayles D.O."/>
            <person name="Alt D.P."/>
            <person name="Stanton T.B."/>
        </authorList>
    </citation>
    <scope>NUCLEOTIDE SEQUENCE [LARGE SCALE GENOMIC DNA]</scope>
    <source>
        <strain evidence="2 3">68-1-3</strain>
    </source>
</reference>
<feature type="transmembrane region" description="Helical" evidence="1">
    <location>
        <begin position="157"/>
        <end position="180"/>
    </location>
</feature>
<keyword evidence="1" id="KW-0472">Membrane</keyword>
<keyword evidence="1" id="KW-1133">Transmembrane helix</keyword>
<dbReference type="RefSeq" id="WP_039687986.1">
    <property type="nucleotide sequence ID" value="NZ_CP009302.1"/>
</dbReference>
<feature type="transmembrane region" description="Helical" evidence="1">
    <location>
        <begin position="267"/>
        <end position="288"/>
    </location>
</feature>
<dbReference type="EMBL" id="CP009302">
    <property type="protein sequence ID" value="AJC11440.1"/>
    <property type="molecule type" value="Genomic_DNA"/>
</dbReference>